<evidence type="ECO:0000313" key="7">
    <source>
        <dbReference type="Proteomes" id="UP000827721"/>
    </source>
</evidence>
<evidence type="ECO:0000256" key="3">
    <source>
        <dbReference type="ARBA" id="ARBA00022989"/>
    </source>
</evidence>
<evidence type="ECO:0000313" key="6">
    <source>
        <dbReference type="EMBL" id="KAH7560337.1"/>
    </source>
</evidence>
<keyword evidence="3" id="KW-1133">Transmembrane helix</keyword>
<evidence type="ECO:0000256" key="2">
    <source>
        <dbReference type="ARBA" id="ARBA00022692"/>
    </source>
</evidence>
<keyword evidence="4" id="KW-0560">Oxidoreductase</keyword>
<sequence>MEALRASSFPSTNIPKALHEYRTHFTTKPNFMMNFQTSISTENAPPPPEPELETDNKEEKFDWFSECFPFKYINFRYEVLLENILDPAHVPYAHYGMMEIDQPPKGDREGGKPLDIVVEQLDINGAKDYGSWSCQLAQSLFRATKSDAFVVGFRRWLNKYSDGQINWGAGKFSSGTLPPTPPRQQLMDRYWSHVVNCRSCNRAYKSLNAVEVVLQVISFVSIGIAAATKQSAIQATARTAMVSMAVIGFAASRWLAHFIYKNFHYHDYDHTLH</sequence>
<protein>
    <recommendedName>
        <fullName evidence="8">Pheophorbide a oxygenase</fullName>
    </recommendedName>
</protein>
<name>A0ABQ8HH54_9ROSI</name>
<dbReference type="InterPro" id="IPR050584">
    <property type="entry name" value="Cholesterol_7-desaturase"/>
</dbReference>
<dbReference type="PANTHER" id="PTHR21266:SF32">
    <property type="entry name" value="CHOLESTEROL 7-DESATURASE NVD"/>
    <property type="match status" value="1"/>
</dbReference>
<dbReference type="EMBL" id="JAFEMO010000010">
    <property type="protein sequence ID" value="KAH7560337.1"/>
    <property type="molecule type" value="Genomic_DNA"/>
</dbReference>
<comment type="subcellular location">
    <subcellularLocation>
        <location evidence="1">Membrane</location>
    </subcellularLocation>
</comment>
<dbReference type="PANTHER" id="PTHR21266">
    <property type="entry name" value="IRON-SULFUR DOMAIN CONTAINING PROTEIN"/>
    <property type="match status" value="1"/>
</dbReference>
<evidence type="ECO:0000256" key="5">
    <source>
        <dbReference type="ARBA" id="ARBA00023136"/>
    </source>
</evidence>
<accession>A0ABQ8HH54</accession>
<keyword evidence="5" id="KW-0472">Membrane</keyword>
<keyword evidence="2" id="KW-0812">Transmembrane</keyword>
<reference evidence="6 7" key="1">
    <citation type="submission" date="2021-02" db="EMBL/GenBank/DDBJ databases">
        <title>Plant Genome Project.</title>
        <authorList>
            <person name="Zhang R.-G."/>
        </authorList>
    </citation>
    <scope>NUCLEOTIDE SEQUENCE [LARGE SCALE GENOMIC DNA]</scope>
    <source>
        <tissue evidence="6">Leaves</tissue>
    </source>
</reference>
<dbReference type="Proteomes" id="UP000827721">
    <property type="component" value="Unassembled WGS sequence"/>
</dbReference>
<comment type="caution">
    <text evidence="6">The sequence shown here is derived from an EMBL/GenBank/DDBJ whole genome shotgun (WGS) entry which is preliminary data.</text>
</comment>
<evidence type="ECO:0000256" key="1">
    <source>
        <dbReference type="ARBA" id="ARBA00004370"/>
    </source>
</evidence>
<evidence type="ECO:0000256" key="4">
    <source>
        <dbReference type="ARBA" id="ARBA00023002"/>
    </source>
</evidence>
<organism evidence="6 7">
    <name type="scientific">Xanthoceras sorbifolium</name>
    <dbReference type="NCBI Taxonomy" id="99658"/>
    <lineage>
        <taxon>Eukaryota</taxon>
        <taxon>Viridiplantae</taxon>
        <taxon>Streptophyta</taxon>
        <taxon>Embryophyta</taxon>
        <taxon>Tracheophyta</taxon>
        <taxon>Spermatophyta</taxon>
        <taxon>Magnoliopsida</taxon>
        <taxon>eudicotyledons</taxon>
        <taxon>Gunneridae</taxon>
        <taxon>Pentapetalae</taxon>
        <taxon>rosids</taxon>
        <taxon>malvids</taxon>
        <taxon>Sapindales</taxon>
        <taxon>Sapindaceae</taxon>
        <taxon>Xanthoceroideae</taxon>
        <taxon>Xanthoceras</taxon>
    </lineage>
</organism>
<gene>
    <name evidence="6" type="ORF">JRO89_XS10G0002000</name>
</gene>
<proteinExistence type="predicted"/>
<keyword evidence="7" id="KW-1185">Reference proteome</keyword>
<evidence type="ECO:0008006" key="8">
    <source>
        <dbReference type="Google" id="ProtNLM"/>
    </source>
</evidence>